<reference evidence="1 2" key="1">
    <citation type="submission" date="2020-02" db="EMBL/GenBank/DDBJ databases">
        <authorList>
            <person name="Ferguson B K."/>
        </authorList>
    </citation>
    <scope>NUCLEOTIDE SEQUENCE [LARGE SCALE GENOMIC DNA]</scope>
</reference>
<keyword evidence="2" id="KW-1185">Reference proteome</keyword>
<evidence type="ECO:0000313" key="1">
    <source>
        <dbReference type="EMBL" id="CAB0010814.1"/>
    </source>
</evidence>
<accession>A0A6H5H5J9</accession>
<organism evidence="1 2">
    <name type="scientific">Nesidiocoris tenuis</name>
    <dbReference type="NCBI Taxonomy" id="355587"/>
    <lineage>
        <taxon>Eukaryota</taxon>
        <taxon>Metazoa</taxon>
        <taxon>Ecdysozoa</taxon>
        <taxon>Arthropoda</taxon>
        <taxon>Hexapoda</taxon>
        <taxon>Insecta</taxon>
        <taxon>Pterygota</taxon>
        <taxon>Neoptera</taxon>
        <taxon>Paraneoptera</taxon>
        <taxon>Hemiptera</taxon>
        <taxon>Heteroptera</taxon>
        <taxon>Panheteroptera</taxon>
        <taxon>Cimicomorpha</taxon>
        <taxon>Miridae</taxon>
        <taxon>Dicyphina</taxon>
        <taxon>Nesidiocoris</taxon>
    </lineage>
</organism>
<proteinExistence type="predicted"/>
<dbReference type="AlphaFoldDB" id="A0A6H5H5J9"/>
<sequence length="116" mass="13109">MFGTFFFKKKFLLSDLDQRDDAVFQNLNFRLLLYPFVRFAGSNEPNGASKLPSVCVGRSHGRALDFRLRTPCVRDAGEIESTPEASCDFTGRPPATVTQGIDFYKGNLFVRNDDDF</sequence>
<evidence type="ECO:0000313" key="2">
    <source>
        <dbReference type="Proteomes" id="UP000479000"/>
    </source>
</evidence>
<gene>
    <name evidence="1" type="ORF">NTEN_LOCUS15812</name>
</gene>
<protein>
    <submittedName>
        <fullName evidence="1">Uncharacterized protein</fullName>
    </submittedName>
</protein>
<dbReference type="EMBL" id="CADCXU010023302">
    <property type="protein sequence ID" value="CAB0010814.1"/>
    <property type="molecule type" value="Genomic_DNA"/>
</dbReference>
<name>A0A6H5H5J9_9HEMI</name>
<dbReference type="Proteomes" id="UP000479000">
    <property type="component" value="Unassembled WGS sequence"/>
</dbReference>